<reference evidence="3" key="1">
    <citation type="submission" date="2025-08" db="UniProtKB">
        <authorList>
            <consortium name="RefSeq"/>
        </authorList>
    </citation>
    <scope>IDENTIFICATION</scope>
</reference>
<evidence type="ECO:0000259" key="1">
    <source>
        <dbReference type="Pfam" id="PF25568"/>
    </source>
</evidence>
<dbReference type="Proteomes" id="UP000694918">
    <property type="component" value="Unplaced"/>
</dbReference>
<protein>
    <submittedName>
        <fullName evidence="3">Uncharacterized protein LOC105123152</fullName>
    </submittedName>
</protein>
<dbReference type="Pfam" id="PF25568">
    <property type="entry name" value="AAA_lid_At3g28540"/>
    <property type="match status" value="1"/>
</dbReference>
<dbReference type="InterPro" id="IPR050747">
    <property type="entry name" value="Mitochondrial_chaperone_BCS1"/>
</dbReference>
<proteinExistence type="predicted"/>
<dbReference type="PANTHER" id="PTHR23070">
    <property type="entry name" value="BCS1 AAA-TYPE ATPASE"/>
    <property type="match status" value="1"/>
</dbReference>
<gene>
    <name evidence="3" type="primary">LOC105123152</name>
</gene>
<dbReference type="KEGG" id="peu:105123152"/>
<dbReference type="GeneID" id="105123152"/>
<dbReference type="RefSeq" id="XP_011020965.1">
    <property type="nucleotide sequence ID" value="XM_011022663.1"/>
</dbReference>
<organism evidence="2 3">
    <name type="scientific">Populus euphratica</name>
    <name type="common">Euphrates poplar</name>
    <dbReference type="NCBI Taxonomy" id="75702"/>
    <lineage>
        <taxon>Eukaryota</taxon>
        <taxon>Viridiplantae</taxon>
        <taxon>Streptophyta</taxon>
        <taxon>Embryophyta</taxon>
        <taxon>Tracheophyta</taxon>
        <taxon>Spermatophyta</taxon>
        <taxon>Magnoliopsida</taxon>
        <taxon>eudicotyledons</taxon>
        <taxon>Gunneridae</taxon>
        <taxon>Pentapetalae</taxon>
        <taxon>rosids</taxon>
        <taxon>fabids</taxon>
        <taxon>Malpighiales</taxon>
        <taxon>Salicaceae</taxon>
        <taxon>Saliceae</taxon>
        <taxon>Populus</taxon>
    </lineage>
</organism>
<dbReference type="InterPro" id="IPR058017">
    <property type="entry name" value="At3g28540-like_C"/>
</dbReference>
<dbReference type="AlphaFoldDB" id="A0AAJ6U1A5"/>
<accession>A0AAJ6U1A5</accession>
<keyword evidence="2" id="KW-1185">Reference proteome</keyword>
<feature type="domain" description="AAA+ ATPase At3g28540-like C-terminal" evidence="1">
    <location>
        <begin position="156"/>
        <end position="196"/>
    </location>
</feature>
<sequence length="198" mass="22408">MNTQIQIFLRRNEAYVAIESCLGSKSTDHAHAAHLNGAPGKKSQSLVFGIDENEVLVHVFDVEFVELRGQLVEPCSFYHPATFDTTAIDTKEEEIISELVASREGKEYNAKTGYWLLARSYGAKIESRKAQKIIKTLDPAFIRRGRMDQHVELSHCKLEGFKILAKTCLHIESHALFDKIKALLQEIDRTPADAVEYF</sequence>
<evidence type="ECO:0000313" key="3">
    <source>
        <dbReference type="RefSeq" id="XP_011020965.1"/>
    </source>
</evidence>
<evidence type="ECO:0000313" key="2">
    <source>
        <dbReference type="Proteomes" id="UP000694918"/>
    </source>
</evidence>
<name>A0AAJ6U1A5_POPEU</name>